<dbReference type="Pfam" id="PF09954">
    <property type="entry name" value="DUF2188"/>
    <property type="match status" value="1"/>
</dbReference>
<accession>A0A660CJX4</accession>
<gene>
    <name evidence="2" type="ORF">JD82_03804</name>
</gene>
<dbReference type="InterPro" id="IPR018691">
    <property type="entry name" value="DUF2188"/>
</dbReference>
<reference evidence="2 3" key="1">
    <citation type="submission" date="2019-07" db="EMBL/GenBank/DDBJ databases">
        <title>R&amp;d 2014.</title>
        <authorList>
            <person name="Klenk H.-P."/>
        </authorList>
    </citation>
    <scope>NUCLEOTIDE SEQUENCE [LARGE SCALE GENOMIC DNA]</scope>
    <source>
        <strain evidence="2 3">DSM 43194</strain>
    </source>
</reference>
<dbReference type="RefSeq" id="WP_036875465.1">
    <property type="nucleotide sequence ID" value="NZ_JOIJ01000001.1"/>
</dbReference>
<feature type="region of interest" description="Disordered" evidence="1">
    <location>
        <begin position="1"/>
        <end position="51"/>
    </location>
</feature>
<evidence type="ECO:0000256" key="1">
    <source>
        <dbReference type="SAM" id="MobiDB-lite"/>
    </source>
</evidence>
<comment type="caution">
    <text evidence="2">The sequence shown here is derived from an EMBL/GenBank/DDBJ whole genome shotgun (WGS) entry which is preliminary data.</text>
</comment>
<dbReference type="EMBL" id="VLJV01000001">
    <property type="protein sequence ID" value="TWH21933.1"/>
    <property type="molecule type" value="Genomic_DNA"/>
</dbReference>
<feature type="region of interest" description="Disordered" evidence="1">
    <location>
        <begin position="175"/>
        <end position="203"/>
    </location>
</feature>
<feature type="compositionally biased region" description="Gly residues" evidence="1">
    <location>
        <begin position="8"/>
        <end position="23"/>
    </location>
</feature>
<dbReference type="OrthoDB" id="3556600at2"/>
<proteinExistence type="predicted"/>
<keyword evidence="3" id="KW-1185">Reference proteome</keyword>
<dbReference type="AlphaFoldDB" id="A0A660CJX4"/>
<protein>
    <submittedName>
        <fullName evidence="2">Uncharacterized protein DUF2188</fullName>
    </submittedName>
</protein>
<feature type="compositionally biased region" description="Gly residues" evidence="1">
    <location>
        <begin position="39"/>
        <end position="49"/>
    </location>
</feature>
<feature type="region of interest" description="Disordered" evidence="1">
    <location>
        <begin position="124"/>
        <end position="147"/>
    </location>
</feature>
<name>A0A660CJX4_9PSEU</name>
<sequence length="203" mass="21095">MSAASGVDGAGDGGEVRGVGGVAGDSSARGDQGYDGVDGAAGGAGGAGDHGADGVRFGRATVFGVRFRLSPDSLTWLVTRDDVVLSRHVRKRDAERVAAAHARGRRPSTLVIERMDGTCQSVRSYGHGSAQQHADGAGSPGRERAHGCRRHVANSPFVTARFGRRDGVDVAVRPRCAGGASRPSRHRTAETRAAAERRTVETR</sequence>
<evidence type="ECO:0000313" key="3">
    <source>
        <dbReference type="Proteomes" id="UP000317303"/>
    </source>
</evidence>
<dbReference type="Proteomes" id="UP000317303">
    <property type="component" value="Unassembled WGS sequence"/>
</dbReference>
<evidence type="ECO:0000313" key="2">
    <source>
        <dbReference type="EMBL" id="TWH21933.1"/>
    </source>
</evidence>
<organism evidence="2 3">
    <name type="scientific">Prauserella rugosa</name>
    <dbReference type="NCBI Taxonomy" id="43354"/>
    <lineage>
        <taxon>Bacteria</taxon>
        <taxon>Bacillati</taxon>
        <taxon>Actinomycetota</taxon>
        <taxon>Actinomycetes</taxon>
        <taxon>Pseudonocardiales</taxon>
        <taxon>Pseudonocardiaceae</taxon>
        <taxon>Prauserella</taxon>
    </lineage>
</organism>
<feature type="compositionally biased region" description="Basic and acidic residues" evidence="1">
    <location>
        <begin position="187"/>
        <end position="203"/>
    </location>
</feature>